<evidence type="ECO:0000256" key="1">
    <source>
        <dbReference type="SAM" id="MobiDB-lite"/>
    </source>
</evidence>
<gene>
    <name evidence="2" type="ORF">BN2614_LOCUS3</name>
</gene>
<evidence type="ECO:0000313" key="3">
    <source>
        <dbReference type="Proteomes" id="UP000269945"/>
    </source>
</evidence>
<evidence type="ECO:0000313" key="2">
    <source>
        <dbReference type="EMBL" id="VCW69979.1"/>
    </source>
</evidence>
<dbReference type="AlphaFoldDB" id="A0A9X9PWQ0"/>
<reference evidence="2 3" key="1">
    <citation type="submission" date="2018-10" db="EMBL/GenBank/DDBJ databases">
        <authorList>
            <person name="Ekblom R."/>
            <person name="Jareborg N."/>
        </authorList>
    </citation>
    <scope>NUCLEOTIDE SEQUENCE [LARGE SCALE GENOMIC DNA]</scope>
    <source>
        <tissue evidence="2">Muscle</tissue>
    </source>
</reference>
<dbReference type="Proteomes" id="UP000269945">
    <property type="component" value="Unassembled WGS sequence"/>
</dbReference>
<feature type="compositionally biased region" description="Basic and acidic residues" evidence="1">
    <location>
        <begin position="16"/>
        <end position="25"/>
    </location>
</feature>
<comment type="caution">
    <text evidence="2">The sequence shown here is derived from an EMBL/GenBank/DDBJ whole genome shotgun (WGS) entry which is preliminary data.</text>
</comment>
<dbReference type="EMBL" id="CYRY02005558">
    <property type="protein sequence ID" value="VCW69979.1"/>
    <property type="molecule type" value="Genomic_DNA"/>
</dbReference>
<name>A0A9X9PWQ0_GULGU</name>
<accession>A0A9X9PWQ0</accession>
<proteinExistence type="predicted"/>
<sequence>MAVLGHVSRQCHHHGHIETGAHGDGECGQEEGPAGGGAGQAEVSLGDGLAGLGRERRW</sequence>
<protein>
    <submittedName>
        <fullName evidence="2">Uncharacterized protein</fullName>
    </submittedName>
</protein>
<keyword evidence="3" id="KW-1185">Reference proteome</keyword>
<organism evidence="2 3">
    <name type="scientific">Gulo gulo</name>
    <name type="common">Wolverine</name>
    <name type="synonym">Gluton</name>
    <dbReference type="NCBI Taxonomy" id="48420"/>
    <lineage>
        <taxon>Eukaryota</taxon>
        <taxon>Metazoa</taxon>
        <taxon>Chordata</taxon>
        <taxon>Craniata</taxon>
        <taxon>Vertebrata</taxon>
        <taxon>Euteleostomi</taxon>
        <taxon>Mammalia</taxon>
        <taxon>Eutheria</taxon>
        <taxon>Laurasiatheria</taxon>
        <taxon>Carnivora</taxon>
        <taxon>Caniformia</taxon>
        <taxon>Musteloidea</taxon>
        <taxon>Mustelidae</taxon>
        <taxon>Guloninae</taxon>
        <taxon>Gulo</taxon>
    </lineage>
</organism>
<feature type="region of interest" description="Disordered" evidence="1">
    <location>
        <begin position="1"/>
        <end position="58"/>
    </location>
</feature>